<dbReference type="Proteomes" id="UP000251889">
    <property type="component" value="Unassembled WGS sequence"/>
</dbReference>
<comment type="caution">
    <text evidence="5">The sequence shown here is derived from an EMBL/GenBank/DDBJ whole genome shotgun (WGS) entry which is preliminary data.</text>
</comment>
<dbReference type="PROSITE" id="PS00122">
    <property type="entry name" value="CARBOXYLESTERASE_B_1"/>
    <property type="match status" value="1"/>
</dbReference>
<dbReference type="Gene3D" id="3.40.50.1820">
    <property type="entry name" value="alpha/beta hydrolase"/>
    <property type="match status" value="1"/>
</dbReference>
<keyword evidence="2 3" id="KW-0378">Hydrolase</keyword>
<dbReference type="InterPro" id="IPR019819">
    <property type="entry name" value="Carboxylesterase_B_CS"/>
</dbReference>
<feature type="domain" description="Carboxylesterase type B" evidence="4">
    <location>
        <begin position="22"/>
        <end position="495"/>
    </location>
</feature>
<proteinExistence type="inferred from homology"/>
<dbReference type="RefSeq" id="WP_112747107.1">
    <property type="nucleotide sequence ID" value="NZ_QMFY01000005.1"/>
</dbReference>
<evidence type="ECO:0000256" key="3">
    <source>
        <dbReference type="RuleBase" id="RU361235"/>
    </source>
</evidence>
<sequence>MKYILLLCLSFLFHASAMLAQGPTIKTSNGIVEGINEEEISIFKGIPFAAPPTGKLRWKAPQPVKNWSGILKCNSFRASAMQQTPKPYQMWTEEFIPPVTPISEDCLYLNVWTPAKSAAEKLPVIVWIHGGGFVVGSGSCPIYDGLSLAKKKVIFVTINYRLGVFGFLAHSELTTESGKNTSGNYGILDQIASLKWVKKNIEAFGGDPNNVTIAGQSAGSMSVQALILSPLARGLFQKAISQSGGFSTDMASRQLNAVSSRGEKLLKALNVKTLSALRDKSAAEIMKASEHFPFFPVYDGYVLPTDPVAHIQQKKHNDVSFISGWATGDAWIVGKKTMTIKEFKEEAHFTFGNHANDFLKAFPATNQEEVTQSVLAFSICKFAVLPTHLIAEATKKKAYVYQFSFVPTDKPNFPNYGAFHSADIPYALHNLRQWNRPWQTRDKKLEELMSNYWVNFARTGNPNGNGLPTWKSYDTNENNILEFNDAVTSKVAFYRSEVAFLKQMLTQ</sequence>
<dbReference type="InterPro" id="IPR002018">
    <property type="entry name" value="CarbesteraseB"/>
</dbReference>
<evidence type="ECO:0000256" key="2">
    <source>
        <dbReference type="ARBA" id="ARBA00022801"/>
    </source>
</evidence>
<dbReference type="AlphaFoldDB" id="A0A364Y4H6"/>
<dbReference type="GO" id="GO:0016787">
    <property type="term" value="F:hydrolase activity"/>
    <property type="evidence" value="ECO:0007669"/>
    <property type="project" value="UniProtKB-KW"/>
</dbReference>
<keyword evidence="3" id="KW-0732">Signal</keyword>
<comment type="similarity">
    <text evidence="1 3">Belongs to the type-B carboxylesterase/lipase family.</text>
</comment>
<accession>A0A364Y4H6</accession>
<evidence type="ECO:0000259" key="4">
    <source>
        <dbReference type="Pfam" id="PF00135"/>
    </source>
</evidence>
<dbReference type="OrthoDB" id="9775851at2"/>
<feature type="signal peptide" evidence="3">
    <location>
        <begin position="1"/>
        <end position="20"/>
    </location>
</feature>
<gene>
    <name evidence="5" type="ORF">DQQ10_11975</name>
</gene>
<evidence type="ECO:0000313" key="5">
    <source>
        <dbReference type="EMBL" id="RAW00951.1"/>
    </source>
</evidence>
<dbReference type="Pfam" id="PF00135">
    <property type="entry name" value="COesterase"/>
    <property type="match status" value="1"/>
</dbReference>
<name>A0A364Y4H6_9BACT</name>
<dbReference type="SUPFAM" id="SSF53474">
    <property type="entry name" value="alpha/beta-Hydrolases"/>
    <property type="match status" value="1"/>
</dbReference>
<keyword evidence="6" id="KW-1185">Reference proteome</keyword>
<dbReference type="InterPro" id="IPR019826">
    <property type="entry name" value="Carboxylesterase_B_AS"/>
</dbReference>
<evidence type="ECO:0000313" key="6">
    <source>
        <dbReference type="Proteomes" id="UP000251889"/>
    </source>
</evidence>
<evidence type="ECO:0000256" key="1">
    <source>
        <dbReference type="ARBA" id="ARBA00005964"/>
    </source>
</evidence>
<dbReference type="PANTHER" id="PTHR11559">
    <property type="entry name" value="CARBOXYLESTERASE"/>
    <property type="match status" value="1"/>
</dbReference>
<organism evidence="5 6">
    <name type="scientific">Pseudochryseolinea flava</name>
    <dbReference type="NCBI Taxonomy" id="2059302"/>
    <lineage>
        <taxon>Bacteria</taxon>
        <taxon>Pseudomonadati</taxon>
        <taxon>Bacteroidota</taxon>
        <taxon>Cytophagia</taxon>
        <taxon>Cytophagales</taxon>
        <taxon>Fulvivirgaceae</taxon>
        <taxon>Pseudochryseolinea</taxon>
    </lineage>
</organism>
<reference evidence="5 6" key="1">
    <citation type="submission" date="2018-06" db="EMBL/GenBank/DDBJ databases">
        <title>Chryseolinea flavus sp. nov., a member of the phylum Bacteroidetes isolated from soil.</title>
        <authorList>
            <person name="Li Y."/>
            <person name="Wang J."/>
        </authorList>
    </citation>
    <scope>NUCLEOTIDE SEQUENCE [LARGE SCALE GENOMIC DNA]</scope>
    <source>
        <strain evidence="5 6">SDU1-6</strain>
    </source>
</reference>
<dbReference type="InterPro" id="IPR029058">
    <property type="entry name" value="AB_hydrolase_fold"/>
</dbReference>
<dbReference type="InterPro" id="IPR050309">
    <property type="entry name" value="Type-B_Carboxylest/Lipase"/>
</dbReference>
<dbReference type="PROSITE" id="PS00941">
    <property type="entry name" value="CARBOXYLESTERASE_B_2"/>
    <property type="match status" value="1"/>
</dbReference>
<dbReference type="EMBL" id="QMFY01000005">
    <property type="protein sequence ID" value="RAW00951.1"/>
    <property type="molecule type" value="Genomic_DNA"/>
</dbReference>
<protein>
    <recommendedName>
        <fullName evidence="3">Carboxylic ester hydrolase</fullName>
        <ecNumber evidence="3">3.1.1.-</ecNumber>
    </recommendedName>
</protein>
<dbReference type="EC" id="3.1.1.-" evidence="3"/>
<feature type="chain" id="PRO_5016479795" description="Carboxylic ester hydrolase" evidence="3">
    <location>
        <begin position="21"/>
        <end position="507"/>
    </location>
</feature>